<dbReference type="CDD" id="cd17936">
    <property type="entry name" value="EEXXEc_NFX1"/>
    <property type="match status" value="1"/>
</dbReference>
<dbReference type="Gene3D" id="1.10.8.60">
    <property type="match status" value="1"/>
</dbReference>
<keyword evidence="2" id="KW-0547">Nucleotide-binding</keyword>
<dbReference type="FunFam" id="1.10.8.60:FF:000160">
    <property type="entry name" value="WGS project CABT00000000 data, contig 2.55"/>
    <property type="match status" value="1"/>
</dbReference>
<feature type="domain" description="AAA+ ATPase" evidence="7">
    <location>
        <begin position="1340"/>
        <end position="1474"/>
    </location>
</feature>
<dbReference type="CDD" id="cd00009">
    <property type="entry name" value="AAA"/>
    <property type="match status" value="2"/>
</dbReference>
<keyword evidence="5" id="KW-0175">Coiled coil</keyword>
<evidence type="ECO:0000256" key="4">
    <source>
        <dbReference type="ARBA" id="ARBA00022840"/>
    </source>
</evidence>
<dbReference type="InterPro" id="IPR041627">
    <property type="entry name" value="AAA_lid_6"/>
</dbReference>
<dbReference type="Gene3D" id="3.40.50.300">
    <property type="entry name" value="P-loop containing nucleotide triphosphate hydrolases"/>
    <property type="match status" value="6"/>
</dbReference>
<dbReference type="GO" id="GO:0005524">
    <property type="term" value="F:ATP binding"/>
    <property type="evidence" value="ECO:0007669"/>
    <property type="project" value="UniProtKB-KW"/>
</dbReference>
<dbReference type="GO" id="GO:0004386">
    <property type="term" value="F:helicase activity"/>
    <property type="evidence" value="ECO:0007669"/>
    <property type="project" value="InterPro"/>
</dbReference>
<dbReference type="FunFam" id="1.10.8.60:FF:000159">
    <property type="entry name" value="p-loop containing nucleoside triphosphate hydrolase protein"/>
    <property type="match status" value="1"/>
</dbReference>
<dbReference type="CDD" id="cd06008">
    <property type="entry name" value="NF-X1-zinc-finger"/>
    <property type="match status" value="1"/>
</dbReference>
<gene>
    <name evidence="8" type="ORF">K402DRAFT_419023</name>
</gene>
<dbReference type="Pfam" id="PF13086">
    <property type="entry name" value="AAA_11"/>
    <property type="match status" value="1"/>
</dbReference>
<accession>A0A6G1H7T0</accession>
<evidence type="ECO:0000256" key="5">
    <source>
        <dbReference type="SAM" id="Coils"/>
    </source>
</evidence>
<proteinExistence type="inferred from homology"/>
<keyword evidence="8" id="KW-0378">Hydrolase</keyword>
<feature type="coiled-coil region" evidence="5">
    <location>
        <begin position="2203"/>
        <end position="2294"/>
    </location>
</feature>
<dbReference type="FunFam" id="3.40.50.300:FF:001660">
    <property type="entry name" value="NF-X1 finger and helicase protein, putative"/>
    <property type="match status" value="1"/>
</dbReference>
<dbReference type="InterPro" id="IPR003593">
    <property type="entry name" value="AAA+_ATPase"/>
</dbReference>
<keyword evidence="3" id="KW-0347">Helicase</keyword>
<dbReference type="SMART" id="SM00382">
    <property type="entry name" value="AAA"/>
    <property type="match status" value="4"/>
</dbReference>
<evidence type="ECO:0000256" key="6">
    <source>
        <dbReference type="SAM" id="MobiDB-lite"/>
    </source>
</evidence>
<organism evidence="8 9">
    <name type="scientific">Aulographum hederae CBS 113979</name>
    <dbReference type="NCBI Taxonomy" id="1176131"/>
    <lineage>
        <taxon>Eukaryota</taxon>
        <taxon>Fungi</taxon>
        <taxon>Dikarya</taxon>
        <taxon>Ascomycota</taxon>
        <taxon>Pezizomycotina</taxon>
        <taxon>Dothideomycetes</taxon>
        <taxon>Pleosporomycetidae</taxon>
        <taxon>Aulographales</taxon>
        <taxon>Aulographaceae</taxon>
    </lineage>
</organism>
<dbReference type="Proteomes" id="UP000800041">
    <property type="component" value="Unassembled WGS sequence"/>
</dbReference>
<feature type="domain" description="AAA+ ATPase" evidence="7">
    <location>
        <begin position="1619"/>
        <end position="1768"/>
    </location>
</feature>
<feature type="region of interest" description="Disordered" evidence="6">
    <location>
        <begin position="2130"/>
        <end position="2188"/>
    </location>
</feature>
<evidence type="ECO:0000259" key="7">
    <source>
        <dbReference type="SMART" id="SM00382"/>
    </source>
</evidence>
<dbReference type="InterPro" id="IPR000641">
    <property type="entry name" value="CbxX/CfxQ"/>
</dbReference>
<dbReference type="CDD" id="cd18808">
    <property type="entry name" value="SF1_C_Upf1"/>
    <property type="match status" value="1"/>
</dbReference>
<feature type="compositionally biased region" description="Polar residues" evidence="6">
    <location>
        <begin position="2148"/>
        <end position="2171"/>
    </location>
</feature>
<evidence type="ECO:0000313" key="8">
    <source>
        <dbReference type="EMBL" id="KAF1989215.1"/>
    </source>
</evidence>
<dbReference type="PANTHER" id="PTHR43392:SF2">
    <property type="entry name" value="AAA-TYPE ATPASE FAMILY PROTEIN _ ANKYRIN REPEAT FAMILY PROTEIN"/>
    <property type="match status" value="1"/>
</dbReference>
<comment type="similarity">
    <text evidence="1">Belongs to the CbxX/CfxQ family.</text>
</comment>
<dbReference type="InterPro" id="IPR027417">
    <property type="entry name" value="P-loop_NTPase"/>
</dbReference>
<dbReference type="InterPro" id="IPR041677">
    <property type="entry name" value="DNA2/NAM7_AAA_11"/>
</dbReference>
<dbReference type="PANTHER" id="PTHR43392">
    <property type="entry name" value="AAA-TYPE ATPASE FAMILY PROTEIN / ANKYRIN REPEAT FAMILY PROTEIN"/>
    <property type="match status" value="1"/>
</dbReference>
<feature type="domain" description="AAA+ ATPase" evidence="7">
    <location>
        <begin position="1896"/>
        <end position="2028"/>
    </location>
</feature>
<dbReference type="InterPro" id="IPR003959">
    <property type="entry name" value="ATPase_AAA_core"/>
</dbReference>
<keyword evidence="9" id="KW-1185">Reference proteome</keyword>
<dbReference type="GO" id="GO:0016887">
    <property type="term" value="F:ATP hydrolysis activity"/>
    <property type="evidence" value="ECO:0007669"/>
    <property type="project" value="InterPro"/>
</dbReference>
<dbReference type="OrthoDB" id="2423195at2759"/>
<dbReference type="FunFam" id="3.40.50.300:FF:000216">
    <property type="entry name" value="Type VII secretion ATPase EccA"/>
    <property type="match status" value="3"/>
</dbReference>
<dbReference type="Pfam" id="PF17866">
    <property type="entry name" value="AAA_lid_6"/>
    <property type="match status" value="2"/>
</dbReference>
<keyword evidence="4" id="KW-0067">ATP-binding</keyword>
<protein>
    <submittedName>
        <fullName evidence="8">P-loop containing nucleoside triphosphate hydrolase protein</fullName>
    </submittedName>
</protein>
<sequence>MNHSGARPKRLEAYLRQVLNGKRAAQTTSDCKLFLEAICDQNDVSKCIEQLIASPSGLRALHKSVRVDTSPHFLNQPVMQILSYLQDPGLKQLCNGQYLNRVLTTLVEPPAFWTALVDAHDNHLLHGNSTASFAWLVLELMFCRTVKPQDLVLVARRVTESRTFLASTSFEVRTFGHKIKHVLNITSMAASNSEENGPGGRHDNDFADFRQVSILPTADEIQSTEEPFYRIANAISIASPDDRAAIHLDNQFRLYREDLLAELRSELQIAMGAKKGRKTAVIVRNLTLEGIDCGKDGKGEKRKPHCLELRCSEGFPEMAYMDLAKRKAWIKDNTKFLKHQSLGCLINRDGIVAFATLDRDADRMAQSPPLLLFQIDGPAAIAKALLALKTSAKVDFIQVDTPVFAYEPVLKCLQEKMELPLGDQILLTHPHSPLSESDVKPEQIIHKIKESQGKGLHQVLNVKKQIDLDPTQLESFLAGLTQKLSLIQGPPGTGKSFLGALLAKALYEHTSETILVLAFTNHALDQFLEDLLDVGISEVSMVRLGAKSTPRTSCLSLFSQTSNYRRTKTKWDILNYLKEQARELEGRIYHLVVAYRYRSMPKGDILDFLEFSPDSHFYDAFVIPSDEDGMSRNAGVFQDELGDMHSAVWNMTPSDRRVRFDEWTHELLEEQVTAVQELAQQYDACYTRIKDILREGNAQIIREKRIVACTTTAAAKYIDEIRNASPGVVLVEEAGEILESHILTAMTPSTKQLILIGDHKQLRPKINNFGLSVECGRGFNLNQSLFERLVLAGYPHTTLVAQHRMCPEISRFVRNLTYPSLKDAPKALNRPRLLGFQDKVVFLNHTFPEVAASQISERRDGHVASKQNMFEVEMVLKCIHYLAQQGYGTGKIVILTPYLGQLRLLMTTMSEHNDPILNDLDSYDLVQAGLLQPATVKMSKQPIKISTIDNYQGEESDIVVASLTRSNEDGDIGFMSAPQRLNVLLSRARNALIMIGNANTFLRSHKGKEVWRPFFKLLEEKNQVHDGFPVMCERHQDRTATLRKPTDFENVCPDGGCAEPCGTKLNCGVHDCPQRCHQLSDHSQVKCLVVLRGRCPQGHKLSWKCHEKLGQNCRICVREAKAREKRLQQEHELEEQCEANQRAYALQLAGIQAEISLRREQLKNEADEKQRQRVLDQHMQDLAELNNCWTSSSSQEACGHAKGPGITTTKPKLVAGRKPAVRLSQGDTQKHSTDDQADQVEIRKQIGDCDSEDDVPADVRKDNGSTDTNDDDIEDGKAFSLPVSAAKNDWEYQKSFEGAKNQSIESLMDMVGLESVKRKFLEIKARVDVAVRQGIDLKDERFGAALLGNPGTGKTTVARLYANLLTSVGALPGSTFVESTGSRLSNDGVTGCKAKNEQLISAGGGVFFIDEAYQLVSKGSLGGTQVLDFLLAEMENLTGKVVFVLAGYNKQMEDFFAHNPGIPSRIPIELQFADYTDPELMNILCHRIDRKYEQRMKIEGGPKGLYSRIVARRLGRGRGRNGFGNARAVHNAVARIADRQANRLVLERRTGTQPDDMLLTKGDLIGFEPSEVLKDNRSWKELQKMIGLTSMKSSVQMLLHTLQTNWQRELQEKPPVEYSLNRVFLGSPGTGKTSVAKLYGQILADIGLLSNGEVVVKNPSDFIGDVIGGSETKTRGILASTEGKVLVIDEAYMLHGSSSRNSHRSSGDPFRAAVVDTLVAEVQNTAGEDRCVLLLGYKVQMEEMFHNGNPGLSRRFPLSSAFEFEDFTDEQLQQILDFKLKSAGFGATKQAKQVAAEVLQRARNRPNFGNAGEIDILLDRAKATHQKRLVSGKAKEIDTLDAWDMDEDFQRSEKGADVKRLFEGVIGGEAMIEQLEGYQNTFSNLKQLGMDPREQIRFTFLFRGPPGTGKTTTARRMGQVYYDMGFLANAEVVECSATDLVGQFVGHTGPKVQEKLDSALGKVLFIDEAYRLAEGHFGKEAMDEIVDCLTKPKYHKKLIVILAGYDEDINRLMAINPRLTSRFLETMTFSHLDPEHCFLLLTELFRRMERFDVSIVTLPSHGLRQKVLSNFRTLSGLPGWGNGRDIQTLVKQMLNMLLKSKFESQVAPSVVLTEGIIIDSMEAMIDERSGRALAKPTSRKKNFDLPIQTRNAPPSQPSQINAAKESNSVQDNPIEAPKRANSADIGRDSGVSDEVWQQLFADKQAAEDRRAELNRLVQEEADLKRLLIEQQQKEEEEAARKAALADEEARQRHAEERLKRVEEMRARAKHLAELQQQREAAEEAQKKELKAQQKLRDMGVVPQGFRWTKQAGGYRCAGGFHFMSDAQIGA</sequence>
<dbReference type="InterPro" id="IPR050773">
    <property type="entry name" value="CbxX/CfxQ_RuBisCO_ESX"/>
</dbReference>
<dbReference type="InterPro" id="IPR047187">
    <property type="entry name" value="SF1_C_Upf1"/>
</dbReference>
<dbReference type="SUPFAM" id="SSF52540">
    <property type="entry name" value="P-loop containing nucleoside triphosphate hydrolases"/>
    <property type="match status" value="4"/>
</dbReference>
<reference evidence="8" key="1">
    <citation type="journal article" date="2020" name="Stud. Mycol.">
        <title>101 Dothideomycetes genomes: a test case for predicting lifestyles and emergence of pathogens.</title>
        <authorList>
            <person name="Haridas S."/>
            <person name="Albert R."/>
            <person name="Binder M."/>
            <person name="Bloem J."/>
            <person name="Labutti K."/>
            <person name="Salamov A."/>
            <person name="Andreopoulos B."/>
            <person name="Baker S."/>
            <person name="Barry K."/>
            <person name="Bills G."/>
            <person name="Bluhm B."/>
            <person name="Cannon C."/>
            <person name="Castanera R."/>
            <person name="Culley D."/>
            <person name="Daum C."/>
            <person name="Ezra D."/>
            <person name="Gonzalez J."/>
            <person name="Henrissat B."/>
            <person name="Kuo A."/>
            <person name="Liang C."/>
            <person name="Lipzen A."/>
            <person name="Lutzoni F."/>
            <person name="Magnuson J."/>
            <person name="Mondo S."/>
            <person name="Nolan M."/>
            <person name="Ohm R."/>
            <person name="Pangilinan J."/>
            <person name="Park H.-J."/>
            <person name="Ramirez L."/>
            <person name="Alfaro M."/>
            <person name="Sun H."/>
            <person name="Tritt A."/>
            <person name="Yoshinaga Y."/>
            <person name="Zwiers L.-H."/>
            <person name="Turgeon B."/>
            <person name="Goodwin S."/>
            <person name="Spatafora J."/>
            <person name="Crous P."/>
            <person name="Grigoriev I."/>
        </authorList>
    </citation>
    <scope>NUCLEOTIDE SEQUENCE</scope>
    <source>
        <strain evidence="8">CBS 113979</strain>
    </source>
</reference>
<evidence type="ECO:0000256" key="2">
    <source>
        <dbReference type="ARBA" id="ARBA00022741"/>
    </source>
</evidence>
<evidence type="ECO:0000256" key="1">
    <source>
        <dbReference type="ARBA" id="ARBA00010378"/>
    </source>
</evidence>
<dbReference type="EMBL" id="ML977146">
    <property type="protein sequence ID" value="KAF1989215.1"/>
    <property type="molecule type" value="Genomic_DNA"/>
</dbReference>
<evidence type="ECO:0000256" key="3">
    <source>
        <dbReference type="ARBA" id="ARBA00022806"/>
    </source>
</evidence>
<name>A0A6G1H7T0_9PEZI</name>
<dbReference type="InterPro" id="IPR041679">
    <property type="entry name" value="DNA2/NAM7-like_C"/>
</dbReference>
<feature type="region of interest" description="Disordered" evidence="6">
    <location>
        <begin position="1193"/>
        <end position="1276"/>
    </location>
</feature>
<feature type="domain" description="AAA+ ATPase" evidence="7">
    <location>
        <begin position="481"/>
        <end position="767"/>
    </location>
</feature>
<feature type="compositionally biased region" description="Basic and acidic residues" evidence="6">
    <location>
        <begin position="1228"/>
        <end position="1247"/>
    </location>
</feature>
<feature type="coiled-coil region" evidence="5">
    <location>
        <begin position="1117"/>
        <end position="1172"/>
    </location>
</feature>
<dbReference type="PRINTS" id="PR00819">
    <property type="entry name" value="CBXCFQXSUPER"/>
</dbReference>
<dbReference type="Pfam" id="PF13087">
    <property type="entry name" value="AAA_12"/>
    <property type="match status" value="1"/>
</dbReference>
<dbReference type="Pfam" id="PF00004">
    <property type="entry name" value="AAA"/>
    <property type="match status" value="3"/>
</dbReference>
<evidence type="ECO:0000313" key="9">
    <source>
        <dbReference type="Proteomes" id="UP000800041"/>
    </source>
</evidence>